<comment type="subcellular location">
    <subcellularLocation>
        <location evidence="1">Mitochondrion outer membrane</location>
        <topology evidence="1">Multi-pass membrane protein</topology>
    </subcellularLocation>
</comment>
<dbReference type="InterPro" id="IPR050997">
    <property type="entry name" value="MAPEG"/>
</dbReference>
<feature type="transmembrane region" description="Helical" evidence="23">
    <location>
        <begin position="135"/>
        <end position="156"/>
    </location>
</feature>
<keyword evidence="12" id="KW-0456">Lyase</keyword>
<organism evidence="24 25">
    <name type="scientific">Daphnia galeata</name>
    <dbReference type="NCBI Taxonomy" id="27404"/>
    <lineage>
        <taxon>Eukaryota</taxon>
        <taxon>Metazoa</taxon>
        <taxon>Ecdysozoa</taxon>
        <taxon>Arthropoda</taxon>
        <taxon>Crustacea</taxon>
        <taxon>Branchiopoda</taxon>
        <taxon>Diplostraca</taxon>
        <taxon>Cladocera</taxon>
        <taxon>Anomopoda</taxon>
        <taxon>Daphniidae</taxon>
        <taxon>Daphnia</taxon>
    </lineage>
</organism>
<keyword evidence="4 23" id="KW-0812">Transmembrane</keyword>
<comment type="catalytic activity">
    <reaction evidence="19">
        <text>15-deoxy-Delta(12,14)-prostaglandin J2 + glutathione = 15-deoxy-Delta(12,14)-prostaglandin J2-S-(R)-glutathione</text>
        <dbReference type="Rhea" id="RHEA:75963"/>
        <dbReference type="ChEBI" id="CHEBI:57925"/>
        <dbReference type="ChEBI" id="CHEBI:85236"/>
        <dbReference type="ChEBI" id="CHEBI:194498"/>
    </reaction>
    <physiologicalReaction direction="left-to-right" evidence="19">
        <dbReference type="Rhea" id="RHEA:75964"/>
    </physiologicalReaction>
</comment>
<keyword evidence="5" id="KW-1000">Mitochondrion outer membrane</keyword>
<dbReference type="GO" id="GO:0005635">
    <property type="term" value="C:nuclear envelope"/>
    <property type="evidence" value="ECO:0007669"/>
    <property type="project" value="TreeGrafter"/>
</dbReference>
<evidence type="ECO:0000256" key="2">
    <source>
        <dbReference type="ARBA" id="ARBA00010459"/>
    </source>
</evidence>
<comment type="pathway">
    <text evidence="14">Lipid metabolism; leukotriene C4 biosynthesis.</text>
</comment>
<dbReference type="GO" id="GO:0005741">
    <property type="term" value="C:mitochondrial outer membrane"/>
    <property type="evidence" value="ECO:0007669"/>
    <property type="project" value="UniProtKB-SubCell"/>
</dbReference>
<evidence type="ECO:0000256" key="13">
    <source>
        <dbReference type="ARBA" id="ARBA00023288"/>
    </source>
</evidence>
<dbReference type="PANTHER" id="PTHR10250:SF26">
    <property type="entry name" value="GLUTATHIONE S-TRANSFERASE 3, MITOCHONDRIAL"/>
    <property type="match status" value="1"/>
</dbReference>
<evidence type="ECO:0000256" key="7">
    <source>
        <dbReference type="ARBA" id="ARBA00023002"/>
    </source>
</evidence>
<sequence length="159" mass="17174">MVIDTKFAKSMLATGTATLVEIPSDYGYVVLTGIASGCLLTWQSIQVGKMRKKLSVPYPIMYSPEITGNGNLFNCYQRAHQNTLESYPLVLMLLFTGGLKYPVPAALGGAIWIAGRVAYSKGYYTGDPTKRMRGSFGYIGLAILLGTSGTFGAKLLGWL</sequence>
<dbReference type="GO" id="GO:0004364">
    <property type="term" value="F:glutathione transferase activity"/>
    <property type="evidence" value="ECO:0007669"/>
    <property type="project" value="TreeGrafter"/>
</dbReference>
<keyword evidence="10 23" id="KW-0472">Membrane</keyword>
<comment type="catalytic activity">
    <reaction evidence="18">
        <text>leukotriene C4 = leukotriene A4 + glutathione</text>
        <dbReference type="Rhea" id="RHEA:17617"/>
        <dbReference type="ChEBI" id="CHEBI:57463"/>
        <dbReference type="ChEBI" id="CHEBI:57925"/>
        <dbReference type="ChEBI" id="CHEBI:57973"/>
        <dbReference type="EC" id="4.4.1.20"/>
    </reaction>
    <physiologicalReaction direction="right-to-left" evidence="18">
        <dbReference type="Rhea" id="RHEA:17619"/>
    </physiologicalReaction>
</comment>
<keyword evidence="6 23" id="KW-1133">Transmembrane helix</keyword>
<evidence type="ECO:0000256" key="14">
    <source>
        <dbReference type="ARBA" id="ARBA00037884"/>
    </source>
</evidence>
<evidence type="ECO:0000313" key="25">
    <source>
        <dbReference type="Proteomes" id="UP000789390"/>
    </source>
</evidence>
<keyword evidence="9" id="KW-0496">Mitochondrion</keyword>
<evidence type="ECO:0000256" key="10">
    <source>
        <dbReference type="ARBA" id="ARBA00023136"/>
    </source>
</evidence>
<evidence type="ECO:0000256" key="9">
    <source>
        <dbReference type="ARBA" id="ARBA00023128"/>
    </source>
</evidence>
<keyword evidence="3" id="KW-0808">Transferase</keyword>
<evidence type="ECO:0000313" key="24">
    <source>
        <dbReference type="EMBL" id="CAH0109515.1"/>
    </source>
</evidence>
<evidence type="ECO:0000256" key="15">
    <source>
        <dbReference type="ARBA" id="ARBA00037916"/>
    </source>
</evidence>
<evidence type="ECO:0000256" key="6">
    <source>
        <dbReference type="ARBA" id="ARBA00022989"/>
    </source>
</evidence>
<protein>
    <recommendedName>
        <fullName evidence="20">Glutathione S-transferase 3, mitochondrial</fullName>
        <ecNumber evidence="16">4.4.1.20</ecNumber>
    </recommendedName>
    <alternativeName>
        <fullName evidence="21">Glutathione peroxidase MGST3</fullName>
    </alternativeName>
    <alternativeName>
        <fullName evidence="22">LTC4 synthase MGST3</fullName>
    </alternativeName>
</protein>
<gene>
    <name evidence="24" type="ORF">DGAL_LOCUS12993</name>
</gene>
<evidence type="ECO:0000256" key="1">
    <source>
        <dbReference type="ARBA" id="ARBA00004374"/>
    </source>
</evidence>
<evidence type="ECO:0000256" key="17">
    <source>
        <dbReference type="ARBA" id="ARBA00043664"/>
    </source>
</evidence>
<dbReference type="OrthoDB" id="410651at2759"/>
<keyword evidence="13" id="KW-0449">Lipoprotein</keyword>
<dbReference type="EC" id="4.4.1.20" evidence="16"/>
<dbReference type="PANTHER" id="PTHR10250">
    <property type="entry name" value="MICROSOMAL GLUTATHIONE S-TRANSFERASE"/>
    <property type="match status" value="1"/>
</dbReference>
<dbReference type="GO" id="GO:0004464">
    <property type="term" value="F:leukotriene-C4 synthase activity"/>
    <property type="evidence" value="ECO:0007669"/>
    <property type="project" value="UniProtKB-EC"/>
</dbReference>
<evidence type="ECO:0000256" key="19">
    <source>
        <dbReference type="ARBA" id="ARBA00051411"/>
    </source>
</evidence>
<evidence type="ECO:0000256" key="5">
    <source>
        <dbReference type="ARBA" id="ARBA00022787"/>
    </source>
</evidence>
<keyword evidence="7" id="KW-0560">Oxidoreductase</keyword>
<feature type="transmembrane region" description="Helical" evidence="23">
    <location>
        <begin position="87"/>
        <end position="115"/>
    </location>
</feature>
<dbReference type="GO" id="GO:0006691">
    <property type="term" value="P:leukotriene metabolic process"/>
    <property type="evidence" value="ECO:0007669"/>
    <property type="project" value="UniProtKB-ARBA"/>
</dbReference>
<accession>A0A8J2S2P9</accession>
<comment type="pathway">
    <text evidence="15">Lipid metabolism; arachidonate metabolism.</text>
</comment>
<dbReference type="EMBL" id="CAKKLH010000292">
    <property type="protein sequence ID" value="CAH0109515.1"/>
    <property type="molecule type" value="Genomic_DNA"/>
</dbReference>
<name>A0A8J2S2P9_9CRUS</name>
<dbReference type="GO" id="GO:0005783">
    <property type="term" value="C:endoplasmic reticulum"/>
    <property type="evidence" value="ECO:0007669"/>
    <property type="project" value="TreeGrafter"/>
</dbReference>
<evidence type="ECO:0000256" key="3">
    <source>
        <dbReference type="ARBA" id="ARBA00022679"/>
    </source>
</evidence>
<dbReference type="Gene3D" id="1.20.120.550">
    <property type="entry name" value="Membrane associated eicosanoid/glutathione metabolism-like domain"/>
    <property type="match status" value="1"/>
</dbReference>
<dbReference type="InterPro" id="IPR001129">
    <property type="entry name" value="Membr-assoc_MAPEG"/>
</dbReference>
<evidence type="ECO:0000256" key="8">
    <source>
        <dbReference type="ARBA" id="ARBA00023098"/>
    </source>
</evidence>
<dbReference type="SUPFAM" id="SSF161084">
    <property type="entry name" value="MAPEG domain-like"/>
    <property type="match status" value="1"/>
</dbReference>
<evidence type="ECO:0000256" key="21">
    <source>
        <dbReference type="ARBA" id="ARBA00075145"/>
    </source>
</evidence>
<proteinExistence type="inferred from homology"/>
<evidence type="ECO:0000256" key="22">
    <source>
        <dbReference type="ARBA" id="ARBA00076908"/>
    </source>
</evidence>
<dbReference type="GO" id="GO:0006629">
    <property type="term" value="P:lipid metabolic process"/>
    <property type="evidence" value="ECO:0007669"/>
    <property type="project" value="UniProtKB-KW"/>
</dbReference>
<evidence type="ECO:0000256" key="4">
    <source>
        <dbReference type="ARBA" id="ARBA00022692"/>
    </source>
</evidence>
<feature type="transmembrane region" description="Helical" evidence="23">
    <location>
        <begin position="26"/>
        <end position="45"/>
    </location>
</feature>
<evidence type="ECO:0000256" key="20">
    <source>
        <dbReference type="ARBA" id="ARBA00069748"/>
    </source>
</evidence>
<dbReference type="FunFam" id="1.20.120.550:FF:000004">
    <property type="entry name" value="Microsomal glutathione S-transferase 3"/>
    <property type="match status" value="1"/>
</dbReference>
<dbReference type="Proteomes" id="UP000789390">
    <property type="component" value="Unassembled WGS sequence"/>
</dbReference>
<evidence type="ECO:0000256" key="23">
    <source>
        <dbReference type="SAM" id="Phobius"/>
    </source>
</evidence>
<reference evidence="24" key="1">
    <citation type="submission" date="2021-11" db="EMBL/GenBank/DDBJ databases">
        <authorList>
            <person name="Schell T."/>
        </authorList>
    </citation>
    <scope>NUCLEOTIDE SEQUENCE</scope>
    <source>
        <strain evidence="24">M5</strain>
    </source>
</reference>
<dbReference type="InterPro" id="IPR023352">
    <property type="entry name" value="MAPEG-like_dom_sf"/>
</dbReference>
<dbReference type="AlphaFoldDB" id="A0A8J2S2P9"/>
<evidence type="ECO:0000256" key="12">
    <source>
        <dbReference type="ARBA" id="ARBA00023239"/>
    </source>
</evidence>
<evidence type="ECO:0000256" key="11">
    <source>
        <dbReference type="ARBA" id="ARBA00023139"/>
    </source>
</evidence>
<evidence type="ECO:0000256" key="16">
    <source>
        <dbReference type="ARBA" id="ARBA00039056"/>
    </source>
</evidence>
<comment type="catalytic activity">
    <reaction evidence="17">
        <text>(5S)-hydroperoxy-(6E,8Z,11Z,14Z)-eicosatetraenoate + 2 glutathione = (5S)-hydroxy-(6E,8Z,11Z,14Z)-eicosatetraenoate + glutathione disulfide + H2O</text>
        <dbReference type="Rhea" id="RHEA:48620"/>
        <dbReference type="ChEBI" id="CHEBI:15377"/>
        <dbReference type="ChEBI" id="CHEBI:57450"/>
        <dbReference type="ChEBI" id="CHEBI:57925"/>
        <dbReference type="ChEBI" id="CHEBI:58297"/>
        <dbReference type="ChEBI" id="CHEBI:90632"/>
    </reaction>
    <physiologicalReaction direction="left-to-right" evidence="17">
        <dbReference type="Rhea" id="RHEA:48621"/>
    </physiologicalReaction>
</comment>
<comment type="similarity">
    <text evidence="2">Belongs to the MAPEG family.</text>
</comment>
<keyword evidence="8" id="KW-0443">Lipid metabolism</keyword>
<evidence type="ECO:0000256" key="18">
    <source>
        <dbReference type="ARBA" id="ARBA00049298"/>
    </source>
</evidence>
<keyword evidence="25" id="KW-1185">Reference proteome</keyword>
<keyword evidence="11" id="KW-0564">Palmitate</keyword>
<dbReference type="Pfam" id="PF01124">
    <property type="entry name" value="MAPEG"/>
    <property type="match status" value="1"/>
</dbReference>
<dbReference type="GO" id="GO:0004602">
    <property type="term" value="F:glutathione peroxidase activity"/>
    <property type="evidence" value="ECO:0007669"/>
    <property type="project" value="TreeGrafter"/>
</dbReference>
<comment type="caution">
    <text evidence="24">The sequence shown here is derived from an EMBL/GenBank/DDBJ whole genome shotgun (WGS) entry which is preliminary data.</text>
</comment>